<sequence length="124" mass="13680">MKEGGIILPHRLQPIPHEFDFLGLTTEKTAPFQRQKPIFSMDPKVDACCDLDPNSTTGIIEAEKANCAGFWWACSYEDGANHFQDYDLIRATTGVVHFAADEHARKCRPVKGGRGTCVDVTKAG</sequence>
<reference evidence="1" key="1">
    <citation type="journal article" date="2021" name="Sci. Rep.">
        <title>Diploid genomic architecture of Nitzschia inconspicua, an elite biomass production diatom.</title>
        <authorList>
            <person name="Oliver A."/>
            <person name="Podell S."/>
            <person name="Pinowska A."/>
            <person name="Traller J.C."/>
            <person name="Smith S.R."/>
            <person name="McClure R."/>
            <person name="Beliaev A."/>
            <person name="Bohutskyi P."/>
            <person name="Hill E.A."/>
            <person name="Rabines A."/>
            <person name="Zheng H."/>
            <person name="Allen L.Z."/>
            <person name="Kuo A."/>
            <person name="Grigoriev I.V."/>
            <person name="Allen A.E."/>
            <person name="Hazlebeck D."/>
            <person name="Allen E.E."/>
        </authorList>
    </citation>
    <scope>NUCLEOTIDE SEQUENCE</scope>
    <source>
        <strain evidence="1">Hildebrandi</strain>
    </source>
</reference>
<dbReference type="AlphaFoldDB" id="A0A9K3M170"/>
<evidence type="ECO:0000313" key="2">
    <source>
        <dbReference type="Proteomes" id="UP000693970"/>
    </source>
</evidence>
<dbReference type="EMBL" id="JAGRRH010000004">
    <property type="protein sequence ID" value="KAG7371550.1"/>
    <property type="molecule type" value="Genomic_DNA"/>
</dbReference>
<keyword evidence="2" id="KW-1185">Reference proteome</keyword>
<protein>
    <submittedName>
        <fullName evidence="1">Uncharacterized protein</fullName>
    </submittedName>
</protein>
<dbReference type="Proteomes" id="UP000693970">
    <property type="component" value="Unassembled WGS sequence"/>
</dbReference>
<accession>A0A9K3M170</accession>
<gene>
    <name evidence="1" type="ORF">IV203_020120</name>
</gene>
<evidence type="ECO:0000313" key="1">
    <source>
        <dbReference type="EMBL" id="KAG7371550.1"/>
    </source>
</evidence>
<reference evidence="1" key="2">
    <citation type="submission" date="2021-04" db="EMBL/GenBank/DDBJ databases">
        <authorList>
            <person name="Podell S."/>
        </authorList>
    </citation>
    <scope>NUCLEOTIDE SEQUENCE</scope>
    <source>
        <strain evidence="1">Hildebrandi</strain>
    </source>
</reference>
<organism evidence="1 2">
    <name type="scientific">Nitzschia inconspicua</name>
    <dbReference type="NCBI Taxonomy" id="303405"/>
    <lineage>
        <taxon>Eukaryota</taxon>
        <taxon>Sar</taxon>
        <taxon>Stramenopiles</taxon>
        <taxon>Ochrophyta</taxon>
        <taxon>Bacillariophyta</taxon>
        <taxon>Bacillariophyceae</taxon>
        <taxon>Bacillariophycidae</taxon>
        <taxon>Bacillariales</taxon>
        <taxon>Bacillariaceae</taxon>
        <taxon>Nitzschia</taxon>
    </lineage>
</organism>
<comment type="caution">
    <text evidence="1">The sequence shown here is derived from an EMBL/GenBank/DDBJ whole genome shotgun (WGS) entry which is preliminary data.</text>
</comment>
<name>A0A9K3M170_9STRA</name>
<proteinExistence type="predicted"/>